<dbReference type="PANTHER" id="PTHR42254:SF1">
    <property type="entry name" value="CALCINEURIN-LIKE PHOSPHOESTERASE DOMAIN-CONTAINING PROTEIN"/>
    <property type="match status" value="1"/>
</dbReference>
<dbReference type="PANTHER" id="PTHR42254">
    <property type="entry name" value="METALLOPHOS DOMAIN-CONTAINING PROTEIN"/>
    <property type="match status" value="1"/>
</dbReference>
<dbReference type="HOGENOM" id="CLU_039897_0_0_1"/>
<dbReference type="Gene3D" id="3.60.21.10">
    <property type="match status" value="1"/>
</dbReference>
<dbReference type="KEGG" id="tps:THAPSDRAFT_22041"/>
<accession>B8BWL5</accession>
<reference evidence="2 3" key="2">
    <citation type="journal article" date="2008" name="Nature">
        <title>The Phaeodactylum genome reveals the evolutionary history of diatom genomes.</title>
        <authorList>
            <person name="Bowler C."/>
            <person name="Allen A.E."/>
            <person name="Badger J.H."/>
            <person name="Grimwood J."/>
            <person name="Jabbari K."/>
            <person name="Kuo A."/>
            <person name="Maheswari U."/>
            <person name="Martens C."/>
            <person name="Maumus F."/>
            <person name="Otillar R.P."/>
            <person name="Rayko E."/>
            <person name="Salamov A."/>
            <person name="Vandepoele K."/>
            <person name="Beszteri B."/>
            <person name="Gruber A."/>
            <person name="Heijde M."/>
            <person name="Katinka M."/>
            <person name="Mock T."/>
            <person name="Valentin K."/>
            <person name="Verret F."/>
            <person name="Berges J.A."/>
            <person name="Brownlee C."/>
            <person name="Cadoret J.P."/>
            <person name="Chiovitti A."/>
            <person name="Choi C.J."/>
            <person name="Coesel S."/>
            <person name="De Martino A."/>
            <person name="Detter J.C."/>
            <person name="Durkin C."/>
            <person name="Falciatore A."/>
            <person name="Fournet J."/>
            <person name="Haruta M."/>
            <person name="Huysman M.J."/>
            <person name="Jenkins B.D."/>
            <person name="Jiroutova K."/>
            <person name="Jorgensen R.E."/>
            <person name="Joubert Y."/>
            <person name="Kaplan A."/>
            <person name="Kroger N."/>
            <person name="Kroth P.G."/>
            <person name="La Roche J."/>
            <person name="Lindquist E."/>
            <person name="Lommer M."/>
            <person name="Martin-Jezequel V."/>
            <person name="Lopez P.J."/>
            <person name="Lucas S."/>
            <person name="Mangogna M."/>
            <person name="McGinnis K."/>
            <person name="Medlin L.K."/>
            <person name="Montsant A."/>
            <person name="Oudot-Le Secq M.P."/>
            <person name="Napoli C."/>
            <person name="Obornik M."/>
            <person name="Parker M.S."/>
            <person name="Petit J.L."/>
            <person name="Porcel B.M."/>
            <person name="Poulsen N."/>
            <person name="Robison M."/>
            <person name="Rychlewski L."/>
            <person name="Rynearson T.A."/>
            <person name="Schmutz J."/>
            <person name="Shapiro H."/>
            <person name="Siaut M."/>
            <person name="Stanley M."/>
            <person name="Sussman M.R."/>
            <person name="Taylor A.R."/>
            <person name="Vardi A."/>
            <person name="von Dassow P."/>
            <person name="Vyverman W."/>
            <person name="Willis A."/>
            <person name="Wyrwicz L.S."/>
            <person name="Rokhsar D.S."/>
            <person name="Weissenbach J."/>
            <person name="Armbrust E.V."/>
            <person name="Green B.R."/>
            <person name="Van de Peer Y."/>
            <person name="Grigoriev I.V."/>
        </authorList>
    </citation>
    <scope>NUCLEOTIDE SEQUENCE [LARGE SCALE GENOMIC DNA]</scope>
    <source>
        <strain evidence="2 3">CCMP1335</strain>
    </source>
</reference>
<keyword evidence="3" id="KW-1185">Reference proteome</keyword>
<dbReference type="AlphaFoldDB" id="B8BWL5"/>
<organism evidence="2 3">
    <name type="scientific">Thalassiosira pseudonana</name>
    <name type="common">Marine diatom</name>
    <name type="synonym">Cyclotella nana</name>
    <dbReference type="NCBI Taxonomy" id="35128"/>
    <lineage>
        <taxon>Eukaryota</taxon>
        <taxon>Sar</taxon>
        <taxon>Stramenopiles</taxon>
        <taxon>Ochrophyta</taxon>
        <taxon>Bacillariophyta</taxon>
        <taxon>Coscinodiscophyceae</taxon>
        <taxon>Thalassiosirophycidae</taxon>
        <taxon>Thalassiosirales</taxon>
        <taxon>Thalassiosiraceae</taxon>
        <taxon>Thalassiosira</taxon>
    </lineage>
</organism>
<dbReference type="SUPFAM" id="SSF56300">
    <property type="entry name" value="Metallo-dependent phosphatases"/>
    <property type="match status" value="1"/>
</dbReference>
<gene>
    <name evidence="2" type="ORF">THAPSDRAFT_22041</name>
</gene>
<dbReference type="STRING" id="35128.B8BWL5"/>
<reference evidence="2 3" key="1">
    <citation type="journal article" date="2004" name="Science">
        <title>The genome of the diatom Thalassiosira pseudonana: ecology, evolution, and metabolism.</title>
        <authorList>
            <person name="Armbrust E.V."/>
            <person name="Berges J.A."/>
            <person name="Bowler C."/>
            <person name="Green B.R."/>
            <person name="Martinez D."/>
            <person name="Putnam N.H."/>
            <person name="Zhou S."/>
            <person name="Allen A.E."/>
            <person name="Apt K.E."/>
            <person name="Bechner M."/>
            <person name="Brzezinski M.A."/>
            <person name="Chaal B.K."/>
            <person name="Chiovitti A."/>
            <person name="Davis A.K."/>
            <person name="Demarest M.S."/>
            <person name="Detter J.C."/>
            <person name="Glavina T."/>
            <person name="Goodstein D."/>
            <person name="Hadi M.Z."/>
            <person name="Hellsten U."/>
            <person name="Hildebrand M."/>
            <person name="Jenkins B.D."/>
            <person name="Jurka J."/>
            <person name="Kapitonov V.V."/>
            <person name="Kroger N."/>
            <person name="Lau W.W."/>
            <person name="Lane T.W."/>
            <person name="Larimer F.W."/>
            <person name="Lippmeier J.C."/>
            <person name="Lucas S."/>
            <person name="Medina M."/>
            <person name="Montsant A."/>
            <person name="Obornik M."/>
            <person name="Parker M.S."/>
            <person name="Palenik B."/>
            <person name="Pazour G.J."/>
            <person name="Richardson P.M."/>
            <person name="Rynearson T.A."/>
            <person name="Saito M.A."/>
            <person name="Schwartz D.C."/>
            <person name="Thamatrakoln K."/>
            <person name="Valentin K."/>
            <person name="Vardi A."/>
            <person name="Wilkerson F.P."/>
            <person name="Rokhsar D.S."/>
        </authorList>
    </citation>
    <scope>NUCLEOTIDE SEQUENCE [LARGE SCALE GENOMIC DNA]</scope>
    <source>
        <strain evidence="2 3">CCMP1335</strain>
    </source>
</reference>
<dbReference type="PaxDb" id="35128-Thaps22041"/>
<dbReference type="EMBL" id="CM000640">
    <property type="protein sequence ID" value="EED94537.1"/>
    <property type="molecule type" value="Genomic_DNA"/>
</dbReference>
<dbReference type="RefSeq" id="XP_002289101.1">
    <property type="nucleotide sequence ID" value="XM_002289065.1"/>
</dbReference>
<dbReference type="InterPro" id="IPR029052">
    <property type="entry name" value="Metallo-depent_PP-like"/>
</dbReference>
<feature type="region of interest" description="Disordered" evidence="1">
    <location>
        <begin position="1"/>
        <end position="24"/>
    </location>
</feature>
<name>B8BWL5_THAPS</name>
<dbReference type="Proteomes" id="UP000001449">
    <property type="component" value="Chromosome 3"/>
</dbReference>
<dbReference type="OMA" id="DGWWVRL"/>
<dbReference type="InParanoid" id="B8BWL5"/>
<sequence length="503" mass="56739">MTPKATANGDAIFDAKNNDEPNNPTDQFRLGYVTDVEGHWDYFLEYVRRSNVLDWDEDVDTHPDALQKLTLRPNTHFIYGGDSVDKGPGDIRLCRALASLKKRYPYRVSLLVGNRDLNKIRMWSELSDADMKRPLEDIPPPFWDRNAPSFKEYLEKEVMNKEATNGATLDDLNTRVERLRWMLKHTLGCPDTFEFRREELRVLREIHGAYPEKSEDDRDDNALYATTSNTAITDEEVVESFRYEVSHPEGSLRQYLEQASIAAIVGNTIFVHGAIDSLTMKYVPSLSSKFEVPKTTPPTLTSTTSCDGTVVDDVHEWVKSLNSFLQQGMKDFVQRPDWNDERTSRGGEALLAIQNRPAMWGRSVVCNSYCDGGVIATTAAEEERKQALHSALIQSDPLAFEGIASNVFDTVPAQWLLEHGIQRIVVGHKPSGDCPAVLSSEYTGVEVVSADTSFSHHQNNNWLETTGTLACGAEYFNRFPLLGKNELLQDAHKEVGDRDRKIC</sequence>
<evidence type="ECO:0000313" key="3">
    <source>
        <dbReference type="Proteomes" id="UP000001449"/>
    </source>
</evidence>
<dbReference type="GeneID" id="7452761"/>
<dbReference type="eggNOG" id="ENOG502RPJG">
    <property type="taxonomic scope" value="Eukaryota"/>
</dbReference>
<evidence type="ECO:0008006" key="4">
    <source>
        <dbReference type="Google" id="ProtNLM"/>
    </source>
</evidence>
<evidence type="ECO:0000313" key="2">
    <source>
        <dbReference type="EMBL" id="EED94537.1"/>
    </source>
</evidence>
<proteinExistence type="predicted"/>
<evidence type="ECO:0000256" key="1">
    <source>
        <dbReference type="SAM" id="MobiDB-lite"/>
    </source>
</evidence>
<protein>
    <recommendedName>
        <fullName evidence="4">Calcineurin-like phosphoesterase domain-containing protein</fullName>
    </recommendedName>
</protein>